<gene>
    <name evidence="3" type="ORF">BKG61_24130</name>
</gene>
<evidence type="ECO:0000313" key="3">
    <source>
        <dbReference type="EMBL" id="OHT92444.1"/>
    </source>
</evidence>
<feature type="region of interest" description="Disordered" evidence="1">
    <location>
        <begin position="143"/>
        <end position="184"/>
    </location>
</feature>
<feature type="region of interest" description="Disordered" evidence="1">
    <location>
        <begin position="1"/>
        <end position="113"/>
    </location>
</feature>
<feature type="compositionally biased region" description="Low complexity" evidence="1">
    <location>
        <begin position="90"/>
        <end position="103"/>
    </location>
</feature>
<feature type="domain" description="Transglycosylase SLT" evidence="2">
    <location>
        <begin position="220"/>
        <end position="298"/>
    </location>
</feature>
<feature type="compositionally biased region" description="Basic and acidic residues" evidence="1">
    <location>
        <begin position="46"/>
        <end position="79"/>
    </location>
</feature>
<name>A0A1S1JUZ5_9MYCO</name>
<dbReference type="InterPro" id="IPR008258">
    <property type="entry name" value="Transglycosylase_SLT_dom_1"/>
</dbReference>
<protein>
    <submittedName>
        <fullName evidence="3">Peptidase</fullName>
    </submittedName>
</protein>
<evidence type="ECO:0000259" key="2">
    <source>
        <dbReference type="Pfam" id="PF01464"/>
    </source>
</evidence>
<organism evidence="3 4">
    <name type="scientific">Mycobacterium syngnathidarum</name>
    <dbReference type="NCBI Taxonomy" id="1908205"/>
    <lineage>
        <taxon>Bacteria</taxon>
        <taxon>Bacillati</taxon>
        <taxon>Actinomycetota</taxon>
        <taxon>Actinomycetes</taxon>
        <taxon>Mycobacteriales</taxon>
        <taxon>Mycobacteriaceae</taxon>
        <taxon>Mycobacterium</taxon>
    </lineage>
</organism>
<dbReference type="RefSeq" id="WP_070946516.1">
    <property type="nucleotide sequence ID" value="NZ_MLHV01000029.1"/>
</dbReference>
<dbReference type="EMBL" id="MLHV01000029">
    <property type="protein sequence ID" value="OHT92444.1"/>
    <property type="molecule type" value="Genomic_DNA"/>
</dbReference>
<comment type="caution">
    <text evidence="3">The sequence shown here is derived from an EMBL/GenBank/DDBJ whole genome shotgun (WGS) entry which is preliminary data.</text>
</comment>
<keyword evidence="4" id="KW-1185">Reference proteome</keyword>
<evidence type="ECO:0000256" key="1">
    <source>
        <dbReference type="SAM" id="MobiDB-lite"/>
    </source>
</evidence>
<evidence type="ECO:0000313" key="4">
    <source>
        <dbReference type="Proteomes" id="UP000179636"/>
    </source>
</evidence>
<dbReference type="OrthoDB" id="4629613at2"/>
<dbReference type="InterPro" id="IPR023346">
    <property type="entry name" value="Lysozyme-like_dom_sf"/>
</dbReference>
<dbReference type="STRING" id="1908205.BKG60_04940"/>
<sequence length="321" mass="32461">MAGEISSDGAALVSGAQKADSTLPGNADRTPGAAGVHPGLTAAVDDTTKDGERARGKVKDGTKKTDKFAKGVEDLDNKGAKGVNNVGSMPTVPSSAPQQSAPTAPSPAPMPAPVAATPPAGVTSIDPQILAALIEASRAQAESDGANGIFPHSDDPFAGSSATSPQNPDPLDVSQVSLAKYPGGPLTAQETASVINQALTINGIPDDPALREQWQALYQHMSQGESGGNPNAGNGWDSNATGMIMEDGLPSNSSRGQWQCIPSTFAAYHMAGTSNSIYDPVASASASINYVMDTYKVAADGSGLGAFMSRQGVGTGGYQGY</sequence>
<reference evidence="3 4" key="1">
    <citation type="submission" date="2016-10" db="EMBL/GenBank/DDBJ databases">
        <title>Evaluation of Human, Animal and Environmental Mycobacterium chelonae Isolates by Core Genome Phylogenomic Analysis, Targeted Gene Comparison, and Anti-microbial Susceptibility Patterns: A Tale of Mistaken Identities.</title>
        <authorList>
            <person name="Fogelson S.B."/>
            <person name="Camus A.C."/>
            <person name="Lorenz W."/>
            <person name="Vasireddy R."/>
            <person name="Vasireddy S."/>
            <person name="Smith T."/>
            <person name="Brown-Elliott B.A."/>
            <person name="Wallace R.J.Jr."/>
            <person name="Hasan N.A."/>
            <person name="Reischl U."/>
            <person name="Sanchez S."/>
        </authorList>
    </citation>
    <scope>NUCLEOTIDE SEQUENCE [LARGE SCALE GENOMIC DNA]</scope>
    <source>
        <strain evidence="3 4">24999</strain>
    </source>
</reference>
<dbReference type="SUPFAM" id="SSF53955">
    <property type="entry name" value="Lysozyme-like"/>
    <property type="match status" value="1"/>
</dbReference>
<dbReference type="Pfam" id="PF01464">
    <property type="entry name" value="SLT"/>
    <property type="match status" value="1"/>
</dbReference>
<dbReference type="Proteomes" id="UP000179636">
    <property type="component" value="Unassembled WGS sequence"/>
</dbReference>
<proteinExistence type="predicted"/>
<accession>A0A1S1JUZ5</accession>
<dbReference type="AlphaFoldDB" id="A0A1S1JUZ5"/>